<dbReference type="GO" id="GO:0005634">
    <property type="term" value="C:nucleus"/>
    <property type="evidence" value="ECO:0007669"/>
    <property type="project" value="UniProtKB-SubCell"/>
</dbReference>
<dbReference type="Pfam" id="PF00046">
    <property type="entry name" value="Homeodomain"/>
    <property type="match status" value="1"/>
</dbReference>
<organism evidence="5 6">
    <name type="scientific">Pleurotus ostreatus (strain PC15)</name>
    <name type="common">Oyster mushroom</name>
    <dbReference type="NCBI Taxonomy" id="1137138"/>
    <lineage>
        <taxon>Eukaryota</taxon>
        <taxon>Fungi</taxon>
        <taxon>Dikarya</taxon>
        <taxon>Basidiomycota</taxon>
        <taxon>Agaricomycotina</taxon>
        <taxon>Agaricomycetes</taxon>
        <taxon>Agaricomycetidae</taxon>
        <taxon>Agaricales</taxon>
        <taxon>Pleurotineae</taxon>
        <taxon>Pleurotaceae</taxon>
        <taxon>Pleurotus</taxon>
    </lineage>
</organism>
<protein>
    <recommendedName>
        <fullName evidence="4">Homeobox domain-containing protein</fullName>
    </recommendedName>
</protein>
<sequence>MSTVITTTHASEARLHLLADVAASQLPVIEEYHMDSDSDQAGPCSSSSSSRSTNCSFRLESPSRRIVGSLHISCDPYAASPSPPKPFKRSVASNSLSSTRSKTRTRGHAKAKDLAALSLEKKIKQQEVKERASKIRTVENSPVNQQQLLVLRMVYDQITMYPSETWMAIIAVTIRRALKQVKNWFSNERQKHNGKKDEDIVRMVSGEGERLRLRSVAVDCCKAEEWTDAFFEEVVMIHHLKVSTLLRLDESRQLRGEPVMDSPSPRS</sequence>
<accession>A0A067P503</accession>
<dbReference type="InParanoid" id="A0A067P503"/>
<dbReference type="Proteomes" id="UP000027073">
    <property type="component" value="Unassembled WGS sequence"/>
</dbReference>
<feature type="compositionally biased region" description="Low complexity" evidence="3">
    <location>
        <begin position="39"/>
        <end position="56"/>
    </location>
</feature>
<keyword evidence="1 2" id="KW-0238">DNA-binding</keyword>
<dbReference type="Gene3D" id="1.10.10.60">
    <property type="entry name" value="Homeodomain-like"/>
    <property type="match status" value="1"/>
</dbReference>
<evidence type="ECO:0000256" key="1">
    <source>
        <dbReference type="PROSITE-ProRule" id="PRU00108"/>
    </source>
</evidence>
<name>A0A067P503_PLEO1</name>
<gene>
    <name evidence="5" type="ORF">PLEOSDRAFT_1088606</name>
</gene>
<dbReference type="EMBL" id="KL198006">
    <property type="protein sequence ID" value="KDQ30966.1"/>
    <property type="molecule type" value="Genomic_DNA"/>
</dbReference>
<dbReference type="VEuPathDB" id="FungiDB:PLEOSDRAFT_1088606"/>
<dbReference type="InterPro" id="IPR001356">
    <property type="entry name" value="HD"/>
</dbReference>
<dbReference type="OrthoDB" id="2963517at2759"/>
<feature type="domain" description="Homeobox" evidence="4">
    <location>
        <begin position="134"/>
        <end position="195"/>
    </location>
</feature>
<comment type="subcellular location">
    <subcellularLocation>
        <location evidence="1 2">Nucleus</location>
    </subcellularLocation>
</comment>
<keyword evidence="1 2" id="KW-0371">Homeobox</keyword>
<dbReference type="SUPFAM" id="SSF46689">
    <property type="entry name" value="Homeodomain-like"/>
    <property type="match status" value="1"/>
</dbReference>
<evidence type="ECO:0000256" key="2">
    <source>
        <dbReference type="RuleBase" id="RU000682"/>
    </source>
</evidence>
<feature type="DNA-binding region" description="Homeobox" evidence="1">
    <location>
        <begin position="136"/>
        <end position="196"/>
    </location>
</feature>
<dbReference type="CDD" id="cd00086">
    <property type="entry name" value="homeodomain"/>
    <property type="match status" value="1"/>
</dbReference>
<dbReference type="HOGENOM" id="CLU_1175596_0_0_1"/>
<feature type="region of interest" description="Disordered" evidence="3">
    <location>
        <begin position="78"/>
        <end position="111"/>
    </location>
</feature>
<feature type="region of interest" description="Disordered" evidence="3">
    <location>
        <begin position="35"/>
        <end position="57"/>
    </location>
</feature>
<dbReference type="InterPro" id="IPR009057">
    <property type="entry name" value="Homeodomain-like_sf"/>
</dbReference>
<evidence type="ECO:0000259" key="4">
    <source>
        <dbReference type="PROSITE" id="PS50071"/>
    </source>
</evidence>
<dbReference type="SMART" id="SM00389">
    <property type="entry name" value="HOX"/>
    <property type="match status" value="1"/>
</dbReference>
<dbReference type="AlphaFoldDB" id="A0A067P503"/>
<evidence type="ECO:0000313" key="5">
    <source>
        <dbReference type="EMBL" id="KDQ30966.1"/>
    </source>
</evidence>
<dbReference type="GO" id="GO:0003677">
    <property type="term" value="F:DNA binding"/>
    <property type="evidence" value="ECO:0007669"/>
    <property type="project" value="UniProtKB-UniRule"/>
</dbReference>
<keyword evidence="1 2" id="KW-0539">Nucleus</keyword>
<proteinExistence type="predicted"/>
<evidence type="ECO:0000256" key="3">
    <source>
        <dbReference type="SAM" id="MobiDB-lite"/>
    </source>
</evidence>
<dbReference type="PROSITE" id="PS50071">
    <property type="entry name" value="HOMEOBOX_2"/>
    <property type="match status" value="1"/>
</dbReference>
<reference evidence="6" key="1">
    <citation type="journal article" date="2014" name="Proc. Natl. Acad. Sci. U.S.A.">
        <title>Extensive sampling of basidiomycete genomes demonstrates inadequacy of the white-rot/brown-rot paradigm for wood decay fungi.</title>
        <authorList>
            <person name="Riley R."/>
            <person name="Salamov A.A."/>
            <person name="Brown D.W."/>
            <person name="Nagy L.G."/>
            <person name="Floudas D."/>
            <person name="Held B.W."/>
            <person name="Levasseur A."/>
            <person name="Lombard V."/>
            <person name="Morin E."/>
            <person name="Otillar R."/>
            <person name="Lindquist E.A."/>
            <person name="Sun H."/>
            <person name="LaButti K.M."/>
            <person name="Schmutz J."/>
            <person name="Jabbour D."/>
            <person name="Luo H."/>
            <person name="Baker S.E."/>
            <person name="Pisabarro A.G."/>
            <person name="Walton J.D."/>
            <person name="Blanchette R.A."/>
            <person name="Henrissat B."/>
            <person name="Martin F."/>
            <person name="Cullen D."/>
            <person name="Hibbett D.S."/>
            <person name="Grigoriev I.V."/>
        </authorList>
    </citation>
    <scope>NUCLEOTIDE SEQUENCE [LARGE SCALE GENOMIC DNA]</scope>
    <source>
        <strain evidence="6">PC15</strain>
    </source>
</reference>
<evidence type="ECO:0000313" key="6">
    <source>
        <dbReference type="Proteomes" id="UP000027073"/>
    </source>
</evidence>